<comment type="caution">
    <text evidence="1">The sequence shown here is derived from an EMBL/GenBank/DDBJ whole genome shotgun (WGS) entry which is preliminary data.</text>
</comment>
<gene>
    <name evidence="1" type="ORF">KDK92_24230</name>
</gene>
<proteinExistence type="predicted"/>
<dbReference type="EMBL" id="JAGSOJ010000007">
    <property type="protein sequence ID" value="MCM1992839.1"/>
    <property type="molecule type" value="Genomic_DNA"/>
</dbReference>
<dbReference type="Pfam" id="PF03860">
    <property type="entry name" value="Csp"/>
    <property type="match status" value="1"/>
</dbReference>
<dbReference type="RefSeq" id="WP_250862005.1">
    <property type="nucleotide sequence ID" value="NZ_JAGSOJ010000007.1"/>
</dbReference>
<dbReference type="PANTHER" id="PTHR37310:SF1">
    <property type="entry name" value="CYTOPLASMIC PROTEIN"/>
    <property type="match status" value="1"/>
</dbReference>
<organism evidence="1 2">
    <name type="scientific">Oceanirhabdus seepicola</name>
    <dbReference type="NCBI Taxonomy" id="2828781"/>
    <lineage>
        <taxon>Bacteria</taxon>
        <taxon>Bacillati</taxon>
        <taxon>Bacillota</taxon>
        <taxon>Clostridia</taxon>
        <taxon>Eubacteriales</taxon>
        <taxon>Clostridiaceae</taxon>
        <taxon>Oceanirhabdus</taxon>
    </lineage>
</organism>
<dbReference type="Gene3D" id="1.20.1270.360">
    <property type="match status" value="1"/>
</dbReference>
<dbReference type="PANTHER" id="PTHR37310">
    <property type="entry name" value="CYTOPLASMIC PROTEIN-RELATED"/>
    <property type="match status" value="1"/>
</dbReference>
<dbReference type="InterPro" id="IPR005560">
    <property type="entry name" value="Csp_YhjQ"/>
</dbReference>
<sequence length="107" mass="12375">MHAPLLIVIQNCESMCEYMVTFFGEDKEVELRKRQIRLLHDCADACTLAAKYIARHSVFAKYSADFVSFICDICTKECMKFNDIESKNCAEMCMKCAKECKDYSMIL</sequence>
<protein>
    <submittedName>
        <fullName evidence="1">Four-helix bundle copper-binding protein</fullName>
    </submittedName>
</protein>
<evidence type="ECO:0000313" key="1">
    <source>
        <dbReference type="EMBL" id="MCM1992839.1"/>
    </source>
</evidence>
<dbReference type="Proteomes" id="UP001056429">
    <property type="component" value="Unassembled WGS sequence"/>
</dbReference>
<reference evidence="1" key="1">
    <citation type="journal article" date="2021" name="mSystems">
        <title>Bacteria and Archaea Synergistically Convert Glycine Betaine to Biogenic Methane in the Formosa Cold Seep of the South China Sea.</title>
        <authorList>
            <person name="Li L."/>
            <person name="Zhang W."/>
            <person name="Zhang S."/>
            <person name="Song L."/>
            <person name="Sun Q."/>
            <person name="Zhang H."/>
            <person name="Xiang H."/>
            <person name="Dong X."/>
        </authorList>
    </citation>
    <scope>NUCLEOTIDE SEQUENCE</scope>
    <source>
        <strain evidence="1">ZWT</strain>
    </source>
</reference>
<reference evidence="1" key="2">
    <citation type="submission" date="2021-04" db="EMBL/GenBank/DDBJ databases">
        <authorList>
            <person name="Dong X."/>
        </authorList>
    </citation>
    <scope>NUCLEOTIDE SEQUENCE</scope>
    <source>
        <strain evidence="1">ZWT</strain>
    </source>
</reference>
<name>A0A9J6P959_9CLOT</name>
<keyword evidence="2" id="KW-1185">Reference proteome</keyword>
<accession>A0A9J6P959</accession>
<dbReference type="AlphaFoldDB" id="A0A9J6P959"/>
<evidence type="ECO:0000313" key="2">
    <source>
        <dbReference type="Proteomes" id="UP001056429"/>
    </source>
</evidence>